<evidence type="ECO:0000256" key="1">
    <source>
        <dbReference type="SAM" id="MobiDB-lite"/>
    </source>
</evidence>
<comment type="caution">
    <text evidence="2">The sequence shown here is derived from an EMBL/GenBank/DDBJ whole genome shotgun (WGS) entry which is preliminary data.</text>
</comment>
<protein>
    <submittedName>
        <fullName evidence="2">Uncharacterized protein</fullName>
    </submittedName>
</protein>
<dbReference type="Proteomes" id="UP001408356">
    <property type="component" value="Unassembled WGS sequence"/>
</dbReference>
<gene>
    <name evidence="2" type="ORF">SUNI508_00601</name>
</gene>
<reference evidence="2 3" key="1">
    <citation type="journal article" date="2024" name="J. Plant Pathol.">
        <title>Sequence and assembly of the genome of Seiridium unicorne, isolate CBS 538.82, causal agent of cypress canker disease.</title>
        <authorList>
            <person name="Scali E."/>
            <person name="Rocca G.D."/>
            <person name="Danti R."/>
            <person name="Garbelotto M."/>
            <person name="Barberini S."/>
            <person name="Baroncelli R."/>
            <person name="Emiliani G."/>
        </authorList>
    </citation>
    <scope>NUCLEOTIDE SEQUENCE [LARGE SCALE GENOMIC DNA]</scope>
    <source>
        <strain evidence="2 3">BM-138-508</strain>
    </source>
</reference>
<proteinExistence type="predicted"/>
<dbReference type="EMBL" id="JARVKF010000112">
    <property type="protein sequence ID" value="KAK9422738.1"/>
    <property type="molecule type" value="Genomic_DNA"/>
</dbReference>
<sequence length="519" mass="58345">MAKKKKETDQLVPRKKKETGQPHSGPPKWGEGNSQGARKRRRLREAQEASERQEHSVNQGQQQTLDYGASFTQRRPLTVLPSVPNHDTRASAFRPPTKIGKIEVIDLTGNSPPRILTRKSAPGVNNSNWRPVAGNLPSKTDNPEASHPVWQPIVLDVNEPIKLSICSDNLQEVHQDMNLLLPKAGRPLHLLERKQPPPMDTTKLSFSFGQDNQYGFGFDVAAQQCLGTSDDQAQKTKATHDAISISTCNTLLSAIDNSSTQPKVPFGQPQKPMAGFDRLVWKGKDPEPLVDRALIYEKSLEDLYEEHPDKRLRGIEPNTLDLVAKTVQQIASEAANDWLKSSCPRTRWCDKVINVEGLYDFNAPELDYTILDRALSLQGLKNTITSLLGNSRAMTQGTKNMTPLILIRVIDQSIAVCLIAKDAKRRVLLEKTKAKVEWLPLGLDCKKLDIQRRAIQSLEEHHTKTRKELALDQPTERASRCTEGEIQILDHALVEFQEYRLEFLIDMLRTLEQLLEATA</sequence>
<evidence type="ECO:0000313" key="3">
    <source>
        <dbReference type="Proteomes" id="UP001408356"/>
    </source>
</evidence>
<keyword evidence="3" id="KW-1185">Reference proteome</keyword>
<name>A0ABR2V772_9PEZI</name>
<feature type="region of interest" description="Disordered" evidence="1">
    <location>
        <begin position="1"/>
        <end position="62"/>
    </location>
</feature>
<evidence type="ECO:0000313" key="2">
    <source>
        <dbReference type="EMBL" id="KAK9422738.1"/>
    </source>
</evidence>
<organism evidence="2 3">
    <name type="scientific">Seiridium unicorne</name>
    <dbReference type="NCBI Taxonomy" id="138068"/>
    <lineage>
        <taxon>Eukaryota</taxon>
        <taxon>Fungi</taxon>
        <taxon>Dikarya</taxon>
        <taxon>Ascomycota</taxon>
        <taxon>Pezizomycotina</taxon>
        <taxon>Sordariomycetes</taxon>
        <taxon>Xylariomycetidae</taxon>
        <taxon>Amphisphaeriales</taxon>
        <taxon>Sporocadaceae</taxon>
        <taxon>Seiridium</taxon>
    </lineage>
</organism>
<accession>A0ABR2V772</accession>
<feature type="compositionally biased region" description="Basic and acidic residues" evidence="1">
    <location>
        <begin position="44"/>
        <end position="55"/>
    </location>
</feature>